<evidence type="ECO:0000313" key="2">
    <source>
        <dbReference type="Proteomes" id="UP001595945"/>
    </source>
</evidence>
<proteinExistence type="predicted"/>
<dbReference type="Pfam" id="PF25252">
    <property type="entry name" value="DUF7854"/>
    <property type="match status" value="1"/>
</dbReference>
<name>A0ABD5Q2C8_9EURY</name>
<keyword evidence="2" id="KW-1185">Reference proteome</keyword>
<organism evidence="1 2">
    <name type="scientific">Halorussus aquaticus</name>
    <dbReference type="NCBI Taxonomy" id="2953748"/>
    <lineage>
        <taxon>Archaea</taxon>
        <taxon>Methanobacteriati</taxon>
        <taxon>Methanobacteriota</taxon>
        <taxon>Stenosarchaea group</taxon>
        <taxon>Halobacteria</taxon>
        <taxon>Halobacteriales</taxon>
        <taxon>Haladaptataceae</taxon>
        <taxon>Halorussus</taxon>
    </lineage>
</organism>
<protein>
    <submittedName>
        <fullName evidence="1">Uncharacterized protein</fullName>
    </submittedName>
</protein>
<dbReference type="Proteomes" id="UP001595945">
    <property type="component" value="Unassembled WGS sequence"/>
</dbReference>
<comment type="caution">
    <text evidence="1">The sequence shown here is derived from an EMBL/GenBank/DDBJ whole genome shotgun (WGS) entry which is preliminary data.</text>
</comment>
<reference evidence="1 2" key="1">
    <citation type="journal article" date="2019" name="Int. J. Syst. Evol. Microbiol.">
        <title>The Global Catalogue of Microorganisms (GCM) 10K type strain sequencing project: providing services to taxonomists for standard genome sequencing and annotation.</title>
        <authorList>
            <consortium name="The Broad Institute Genomics Platform"/>
            <consortium name="The Broad Institute Genome Sequencing Center for Infectious Disease"/>
            <person name="Wu L."/>
            <person name="Ma J."/>
        </authorList>
    </citation>
    <scope>NUCLEOTIDE SEQUENCE [LARGE SCALE GENOMIC DNA]</scope>
    <source>
        <strain evidence="1 2">XZYJ18</strain>
    </source>
</reference>
<accession>A0ABD5Q2C8</accession>
<dbReference type="AlphaFoldDB" id="A0ABD5Q2C8"/>
<gene>
    <name evidence="1" type="ORF">ACFO9K_11565</name>
</gene>
<sequence length="92" mass="10018">MDRISALRNVEDALADFESGEADLGATERRVVNVLRTYATEFEDGDLSAYRASGAERADGLVVVAESPAQARERVNERIDAADVTFEVEQLG</sequence>
<evidence type="ECO:0000313" key="1">
    <source>
        <dbReference type="EMBL" id="MFC4824897.1"/>
    </source>
</evidence>
<dbReference type="EMBL" id="JBHSHT010000001">
    <property type="protein sequence ID" value="MFC4824897.1"/>
    <property type="molecule type" value="Genomic_DNA"/>
</dbReference>
<dbReference type="GeneID" id="73044402"/>
<dbReference type="InterPro" id="IPR057176">
    <property type="entry name" value="DUF7854"/>
</dbReference>
<dbReference type="RefSeq" id="WP_254269388.1">
    <property type="nucleotide sequence ID" value="NZ_CP100400.1"/>
</dbReference>